<dbReference type="InterPro" id="IPR001279">
    <property type="entry name" value="Metallo-B-lactamas"/>
</dbReference>
<dbReference type="RefSeq" id="WP_208271301.1">
    <property type="nucleotide sequence ID" value="NZ_BAAAGM010000046.1"/>
</dbReference>
<evidence type="ECO:0000256" key="2">
    <source>
        <dbReference type="ARBA" id="ARBA00022723"/>
    </source>
</evidence>
<dbReference type="Gene3D" id="3.60.15.10">
    <property type="entry name" value="Ribonuclease Z/Hydroxyacylglutathione hydrolase-like"/>
    <property type="match status" value="1"/>
</dbReference>
<dbReference type="InterPro" id="IPR051013">
    <property type="entry name" value="MBL_superfamily_lactonases"/>
</dbReference>
<comment type="caution">
    <text evidence="6">The sequence shown here is derived from an EMBL/GenBank/DDBJ whole genome shotgun (WGS) entry which is preliminary data.</text>
</comment>
<protein>
    <submittedName>
        <fullName evidence="6">MBL fold metallo-hydrolase</fullName>
    </submittedName>
</protein>
<evidence type="ECO:0000256" key="3">
    <source>
        <dbReference type="ARBA" id="ARBA00022801"/>
    </source>
</evidence>
<proteinExistence type="inferred from homology"/>
<dbReference type="Pfam" id="PF00753">
    <property type="entry name" value="Lactamase_B"/>
    <property type="match status" value="1"/>
</dbReference>
<sequence>MPGTPSTPSTPGTGTPNRLAAEAGAGTIRLGDLTISYVPDGAVELKPRVWFPGTTGAFWAARTEYLNTAGNLVASIGGLLVEHGDRALLIDAGVGPLAWPDAPDRPIGALHGGALPASLAALGRDPEAIEAVAITHLHVDHIGWLAPATGAPTPLAGAEVLVSASEWEHRALSGTDPAALEGFAARVRTTADGEEVFPGVRVRTTAGHTAGHTVYEIASGGRRLLAFGDALHSPVQVDHPEISAVADHDPELSADVRRSLVAELADPDTIGFGVHFADVQFGRAVPGTPGWLPEPR</sequence>
<dbReference type="InterPro" id="IPR036866">
    <property type="entry name" value="RibonucZ/Hydroxyglut_hydro"/>
</dbReference>
<dbReference type="SMART" id="SM00849">
    <property type="entry name" value="Lactamase_B"/>
    <property type="match status" value="1"/>
</dbReference>
<keyword evidence="7" id="KW-1185">Reference proteome</keyword>
<reference evidence="6 7" key="1">
    <citation type="submission" date="2021-03" db="EMBL/GenBank/DDBJ databases">
        <authorList>
            <person name="Kanchanasin P."/>
            <person name="Saeng-In P."/>
            <person name="Phongsopitanun W."/>
            <person name="Yuki M."/>
            <person name="Kudo T."/>
            <person name="Ohkuma M."/>
            <person name="Tanasupawat S."/>
        </authorList>
    </citation>
    <scope>NUCLEOTIDE SEQUENCE [LARGE SCALE GENOMIC DNA]</scope>
    <source>
        <strain evidence="6 7">L46</strain>
    </source>
</reference>
<name>A0ABS3R9X3_9ACTN</name>
<keyword evidence="2" id="KW-0479">Metal-binding</keyword>
<evidence type="ECO:0000313" key="7">
    <source>
        <dbReference type="Proteomes" id="UP000666915"/>
    </source>
</evidence>
<evidence type="ECO:0000259" key="5">
    <source>
        <dbReference type="SMART" id="SM00849"/>
    </source>
</evidence>
<organism evidence="6 7">
    <name type="scientific">Actinomadura nitritigenes</name>
    <dbReference type="NCBI Taxonomy" id="134602"/>
    <lineage>
        <taxon>Bacteria</taxon>
        <taxon>Bacillati</taxon>
        <taxon>Actinomycetota</taxon>
        <taxon>Actinomycetes</taxon>
        <taxon>Streptosporangiales</taxon>
        <taxon>Thermomonosporaceae</taxon>
        <taxon>Actinomadura</taxon>
    </lineage>
</organism>
<keyword evidence="4" id="KW-0862">Zinc</keyword>
<keyword evidence="3" id="KW-0378">Hydrolase</keyword>
<evidence type="ECO:0000256" key="4">
    <source>
        <dbReference type="ARBA" id="ARBA00022833"/>
    </source>
</evidence>
<accession>A0ABS3R9X3</accession>
<dbReference type="EMBL" id="JAGEOK010000029">
    <property type="protein sequence ID" value="MBO2442986.1"/>
    <property type="molecule type" value="Genomic_DNA"/>
</dbReference>
<dbReference type="SUPFAM" id="SSF56281">
    <property type="entry name" value="Metallo-hydrolase/oxidoreductase"/>
    <property type="match status" value="1"/>
</dbReference>
<feature type="domain" description="Metallo-beta-lactamase" evidence="5">
    <location>
        <begin position="75"/>
        <end position="275"/>
    </location>
</feature>
<dbReference type="PANTHER" id="PTHR42978">
    <property type="entry name" value="QUORUM-QUENCHING LACTONASE YTNP-RELATED-RELATED"/>
    <property type="match status" value="1"/>
</dbReference>
<dbReference type="PANTHER" id="PTHR42978:SF6">
    <property type="entry name" value="QUORUM-QUENCHING LACTONASE YTNP-RELATED"/>
    <property type="match status" value="1"/>
</dbReference>
<evidence type="ECO:0000256" key="1">
    <source>
        <dbReference type="ARBA" id="ARBA00007749"/>
    </source>
</evidence>
<dbReference type="Proteomes" id="UP000666915">
    <property type="component" value="Unassembled WGS sequence"/>
</dbReference>
<gene>
    <name evidence="6" type="ORF">J4557_36205</name>
</gene>
<comment type="similarity">
    <text evidence="1">Belongs to the metallo-beta-lactamase superfamily.</text>
</comment>
<evidence type="ECO:0000313" key="6">
    <source>
        <dbReference type="EMBL" id="MBO2442986.1"/>
    </source>
</evidence>